<dbReference type="Proteomes" id="UP001144397">
    <property type="component" value="Unassembled WGS sequence"/>
</dbReference>
<keyword evidence="9" id="KW-0406">Ion transport</keyword>
<evidence type="ECO:0000256" key="4">
    <source>
        <dbReference type="ARBA" id="ARBA00022452"/>
    </source>
</evidence>
<dbReference type="InterPro" id="IPR036942">
    <property type="entry name" value="Beta-barrel_TonB_sf"/>
</dbReference>
<keyword evidence="6 14" id="KW-0812">Transmembrane</keyword>
<dbReference type="NCBIfam" id="TIGR01783">
    <property type="entry name" value="TonB-siderophor"/>
    <property type="match status" value="1"/>
</dbReference>
<dbReference type="Gene3D" id="2.170.130.10">
    <property type="entry name" value="TonB-dependent receptor, plug domain"/>
    <property type="match status" value="1"/>
</dbReference>
<evidence type="ECO:0000256" key="2">
    <source>
        <dbReference type="ARBA" id="ARBA00009810"/>
    </source>
</evidence>
<evidence type="ECO:0000256" key="7">
    <source>
        <dbReference type="ARBA" id="ARBA00022729"/>
    </source>
</evidence>
<dbReference type="GO" id="GO:0015891">
    <property type="term" value="P:siderophore transport"/>
    <property type="evidence" value="ECO:0007669"/>
    <property type="project" value="InterPro"/>
</dbReference>
<dbReference type="GO" id="GO:0038023">
    <property type="term" value="F:signaling receptor activity"/>
    <property type="evidence" value="ECO:0007669"/>
    <property type="project" value="InterPro"/>
</dbReference>
<feature type="domain" description="TonB-dependent receptor plug" evidence="18">
    <location>
        <begin position="84"/>
        <end position="186"/>
    </location>
</feature>
<keyword evidence="5" id="KW-0410">Iron transport</keyword>
<evidence type="ECO:0000259" key="17">
    <source>
        <dbReference type="Pfam" id="PF00593"/>
    </source>
</evidence>
<evidence type="ECO:0000256" key="8">
    <source>
        <dbReference type="ARBA" id="ARBA00023004"/>
    </source>
</evidence>
<keyword evidence="11 14" id="KW-0472">Membrane</keyword>
<keyword evidence="7 16" id="KW-0732">Signal</keyword>
<keyword evidence="8" id="KW-0408">Iron</keyword>
<evidence type="ECO:0000256" key="10">
    <source>
        <dbReference type="ARBA" id="ARBA00023077"/>
    </source>
</evidence>
<dbReference type="GO" id="GO:0009279">
    <property type="term" value="C:cell outer membrane"/>
    <property type="evidence" value="ECO:0007669"/>
    <property type="project" value="UniProtKB-SubCell"/>
</dbReference>
<dbReference type="SUPFAM" id="SSF56935">
    <property type="entry name" value="Porins"/>
    <property type="match status" value="1"/>
</dbReference>
<dbReference type="PANTHER" id="PTHR32552">
    <property type="entry name" value="FERRICHROME IRON RECEPTOR-RELATED"/>
    <property type="match status" value="1"/>
</dbReference>
<evidence type="ECO:0000256" key="14">
    <source>
        <dbReference type="PROSITE-ProRule" id="PRU01360"/>
    </source>
</evidence>
<dbReference type="InterPro" id="IPR039426">
    <property type="entry name" value="TonB-dep_rcpt-like"/>
</dbReference>
<dbReference type="Pfam" id="PF07715">
    <property type="entry name" value="Plug"/>
    <property type="match status" value="1"/>
</dbReference>
<evidence type="ECO:0000256" key="16">
    <source>
        <dbReference type="SAM" id="SignalP"/>
    </source>
</evidence>
<dbReference type="InterPro" id="IPR010105">
    <property type="entry name" value="TonB_sidphr_rcpt"/>
</dbReference>
<dbReference type="PANTHER" id="PTHR32552:SF68">
    <property type="entry name" value="FERRICHROME OUTER MEMBRANE TRANSPORTER_PHAGE RECEPTOR"/>
    <property type="match status" value="1"/>
</dbReference>
<evidence type="ECO:0000313" key="20">
    <source>
        <dbReference type="Proteomes" id="UP001144397"/>
    </source>
</evidence>
<comment type="similarity">
    <text evidence="2 14 15">Belongs to the TonB-dependent receptor family.</text>
</comment>
<dbReference type="InterPro" id="IPR037066">
    <property type="entry name" value="Plug_dom_sf"/>
</dbReference>
<keyword evidence="3 14" id="KW-0813">Transport</keyword>
<name>A0A9W6FIG3_XANFL</name>
<evidence type="ECO:0000256" key="9">
    <source>
        <dbReference type="ARBA" id="ARBA00023065"/>
    </source>
</evidence>
<evidence type="ECO:0000256" key="1">
    <source>
        <dbReference type="ARBA" id="ARBA00004571"/>
    </source>
</evidence>
<dbReference type="FunFam" id="2.170.130.10:FF:000001">
    <property type="entry name" value="Catecholate siderophore TonB-dependent receptor"/>
    <property type="match status" value="1"/>
</dbReference>
<evidence type="ECO:0000256" key="13">
    <source>
        <dbReference type="ARBA" id="ARBA00023237"/>
    </source>
</evidence>
<dbReference type="InterPro" id="IPR012910">
    <property type="entry name" value="Plug_dom"/>
</dbReference>
<feature type="signal peptide" evidence="16">
    <location>
        <begin position="1"/>
        <end position="41"/>
    </location>
</feature>
<dbReference type="PROSITE" id="PS52016">
    <property type="entry name" value="TONB_DEPENDENT_REC_3"/>
    <property type="match status" value="1"/>
</dbReference>
<dbReference type="InterPro" id="IPR000531">
    <property type="entry name" value="Beta-barrel_TonB"/>
</dbReference>
<evidence type="ECO:0000256" key="6">
    <source>
        <dbReference type="ARBA" id="ARBA00022692"/>
    </source>
</evidence>
<organism evidence="19 20">
    <name type="scientific">Xanthobacter flavus</name>
    <dbReference type="NCBI Taxonomy" id="281"/>
    <lineage>
        <taxon>Bacteria</taxon>
        <taxon>Pseudomonadati</taxon>
        <taxon>Pseudomonadota</taxon>
        <taxon>Alphaproteobacteria</taxon>
        <taxon>Hyphomicrobiales</taxon>
        <taxon>Xanthobacteraceae</taxon>
        <taxon>Xanthobacter</taxon>
    </lineage>
</organism>
<dbReference type="Gene3D" id="2.40.170.20">
    <property type="entry name" value="TonB-dependent receptor, beta-barrel domain"/>
    <property type="match status" value="1"/>
</dbReference>
<evidence type="ECO:0000313" key="19">
    <source>
        <dbReference type="EMBL" id="GLI21136.1"/>
    </source>
</evidence>
<dbReference type="GO" id="GO:0015344">
    <property type="term" value="F:siderophore uptake transmembrane transporter activity"/>
    <property type="evidence" value="ECO:0007669"/>
    <property type="project" value="TreeGrafter"/>
</dbReference>
<proteinExistence type="inferred from homology"/>
<dbReference type="Pfam" id="PF00593">
    <property type="entry name" value="TonB_dep_Rec_b-barrel"/>
    <property type="match status" value="1"/>
</dbReference>
<feature type="chain" id="PRO_5040736558" evidence="16">
    <location>
        <begin position="42"/>
        <end position="710"/>
    </location>
</feature>
<feature type="domain" description="TonB-dependent receptor-like beta-barrel" evidence="17">
    <location>
        <begin position="270"/>
        <end position="681"/>
    </location>
</feature>
<keyword evidence="13 14" id="KW-0998">Cell outer membrane</keyword>
<reference evidence="19" key="1">
    <citation type="submission" date="2022-12" db="EMBL/GenBank/DDBJ databases">
        <title>Reference genome sequencing for broad-spectrum identification of bacterial and archaeal isolates by mass spectrometry.</title>
        <authorList>
            <person name="Sekiguchi Y."/>
            <person name="Tourlousse D.M."/>
        </authorList>
    </citation>
    <scope>NUCLEOTIDE SEQUENCE</scope>
    <source>
        <strain evidence="19">301</strain>
    </source>
</reference>
<dbReference type="EMBL" id="BSDO01000001">
    <property type="protein sequence ID" value="GLI21136.1"/>
    <property type="molecule type" value="Genomic_DNA"/>
</dbReference>
<evidence type="ECO:0000256" key="5">
    <source>
        <dbReference type="ARBA" id="ARBA00022496"/>
    </source>
</evidence>
<evidence type="ECO:0000256" key="3">
    <source>
        <dbReference type="ARBA" id="ARBA00022448"/>
    </source>
</evidence>
<comment type="subcellular location">
    <subcellularLocation>
        <location evidence="1 14">Cell outer membrane</location>
        <topology evidence="1 14">Multi-pass membrane protein</topology>
    </subcellularLocation>
</comment>
<evidence type="ECO:0000259" key="18">
    <source>
        <dbReference type="Pfam" id="PF07715"/>
    </source>
</evidence>
<dbReference type="CDD" id="cd01347">
    <property type="entry name" value="ligand_gated_channel"/>
    <property type="match status" value="1"/>
</dbReference>
<keyword evidence="4 14" id="KW-1134">Transmembrane beta strand</keyword>
<gene>
    <name evidence="19" type="ORF">XFLAVUS301_08100</name>
</gene>
<protein>
    <submittedName>
        <fullName evidence="19">TonB-dependent receptor</fullName>
    </submittedName>
</protein>
<evidence type="ECO:0000256" key="11">
    <source>
        <dbReference type="ARBA" id="ARBA00023136"/>
    </source>
</evidence>
<dbReference type="AlphaFoldDB" id="A0A9W6FIG3"/>
<evidence type="ECO:0000256" key="12">
    <source>
        <dbReference type="ARBA" id="ARBA00023170"/>
    </source>
</evidence>
<keyword evidence="12 19" id="KW-0675">Receptor</keyword>
<sequence>MGRKNRQSLAGKPFSTIPLTARSLLATSALIVAVSFGMAQAQEAAPSVALPTVTVEGVAETARGPVEGYVATRSGAGTKTDTPLIETPRSVSVVTRQEMDDRGVQNVVDAVSYTAGVLTGSYGYDPRFDDIYIRGFSVSSRGNFRDSLAQPSANFASWRTETYGLERIDVIKGPASVLYGQTVPGGLINRISKMPVDTPFAEVEGQLGDPAWSQAAFDVGGRANADGSVLYRLTGVARAADGTVSYSTNNALYLAPAVTFQNETTRLTILGTVLDSRTPSNTQYWQTPTMLTRIPMGTTYNAIQQTQEQIGYQLEHAFNDVWSAKQNVRYGHIDNHSMWMDANGVMNGPLISMTATNYIETVNSFQADNQLQAKFTTGPVEHKVLGGVDYLWLDSSYGMGDGPAGDVNIFNPNVPNLLVMPAITSRDGAGLNQVGLYLQDQMAFGNGWRFLIGGRQDFASTSQSSFGIETAGRDDQAFTWQAGLLYAFENGVSPYVSYATSFLPSINVDQSGQLLEPSSGEQYEAGVKYQPKGGRSFFTLSAYQITQNNYAVPDPVSFFYLPVGNVRVRGFEAEALVELAQGLDLTAAYTFTQGRIINSLDVPTIGNTPPNMPAHIASLWAKYTVQDGDWKGFGVGGGIRYIGPFWSDTNNLYKNGAQYPVDAALYYEKDNWNFQLNAKNVFGQQNALLNEGYWYWQQGRSVIASVRYRW</sequence>
<comment type="caution">
    <text evidence="19">The sequence shown here is derived from an EMBL/GenBank/DDBJ whole genome shotgun (WGS) entry which is preliminary data.</text>
</comment>
<accession>A0A9W6FIG3</accession>
<keyword evidence="10 15" id="KW-0798">TonB box</keyword>
<evidence type="ECO:0000256" key="15">
    <source>
        <dbReference type="RuleBase" id="RU003357"/>
    </source>
</evidence>